<dbReference type="SUPFAM" id="SSF81799">
    <property type="entry name" value="Putative methyltransferase TM0872, insert domain"/>
    <property type="match status" value="1"/>
</dbReference>
<dbReference type="PANTHER" id="PTHR11265:SF0">
    <property type="entry name" value="12S RRNA N4-METHYLCYTIDINE METHYLTRANSFERASE"/>
    <property type="match status" value="1"/>
</dbReference>
<dbReference type="InterPro" id="IPR023397">
    <property type="entry name" value="SAM-dep_MeTrfase_MraW_recog"/>
</dbReference>
<dbReference type="GO" id="GO:0071424">
    <property type="term" value="F:rRNA (cytosine-N4-)-methyltransferase activity"/>
    <property type="evidence" value="ECO:0007669"/>
    <property type="project" value="TreeGrafter"/>
</dbReference>
<comment type="similarity">
    <text evidence="1">Belongs to the methyltransferase superfamily. RsmH family.</text>
</comment>
<dbReference type="GO" id="GO:0070475">
    <property type="term" value="P:rRNA base methylation"/>
    <property type="evidence" value="ECO:0007669"/>
    <property type="project" value="TreeGrafter"/>
</dbReference>
<dbReference type="Gene3D" id="3.40.50.150">
    <property type="entry name" value="Vaccinia Virus protein VP39"/>
    <property type="match status" value="1"/>
</dbReference>
<comment type="caution">
    <text evidence="5">The sequence shown here is derived from an EMBL/GenBank/DDBJ whole genome shotgun (WGS) entry which is preliminary data.</text>
</comment>
<evidence type="ECO:0000256" key="3">
    <source>
        <dbReference type="ARBA" id="ARBA00022679"/>
    </source>
</evidence>
<keyword evidence="4" id="KW-0949">S-adenosyl-L-methionine</keyword>
<evidence type="ECO:0000256" key="1">
    <source>
        <dbReference type="ARBA" id="ARBA00010396"/>
    </source>
</evidence>
<dbReference type="EMBL" id="VSSQ01037389">
    <property type="protein sequence ID" value="MPM90065.1"/>
    <property type="molecule type" value="Genomic_DNA"/>
</dbReference>
<accession>A0A645DLC0</accession>
<evidence type="ECO:0000256" key="4">
    <source>
        <dbReference type="ARBA" id="ARBA00022691"/>
    </source>
</evidence>
<name>A0A645DLC0_9ZZZZ</name>
<evidence type="ECO:0000256" key="2">
    <source>
        <dbReference type="ARBA" id="ARBA00022603"/>
    </source>
</evidence>
<dbReference type="InterPro" id="IPR029063">
    <property type="entry name" value="SAM-dependent_MTases_sf"/>
</dbReference>
<dbReference type="PIRSF" id="PIRSF004486">
    <property type="entry name" value="MraW"/>
    <property type="match status" value="1"/>
</dbReference>
<dbReference type="HAMAP" id="MF_01007">
    <property type="entry name" value="16SrRNA_methyltr_H"/>
    <property type="match status" value="1"/>
</dbReference>
<gene>
    <name evidence="5" type="primary">rsmH_37</name>
    <name evidence="5" type="ORF">SDC9_137181</name>
</gene>
<dbReference type="EC" id="2.1.1.199" evidence="5"/>
<dbReference type="Gene3D" id="1.10.150.170">
    <property type="entry name" value="Putative methyltransferase TM0872, insert domain"/>
    <property type="match status" value="1"/>
</dbReference>
<keyword evidence="2 5" id="KW-0489">Methyltransferase</keyword>
<organism evidence="5">
    <name type="scientific">bioreactor metagenome</name>
    <dbReference type="NCBI Taxonomy" id="1076179"/>
    <lineage>
        <taxon>unclassified sequences</taxon>
        <taxon>metagenomes</taxon>
        <taxon>ecological metagenomes</taxon>
    </lineage>
</organism>
<dbReference type="SUPFAM" id="SSF53335">
    <property type="entry name" value="S-adenosyl-L-methionine-dependent methyltransferases"/>
    <property type="match status" value="1"/>
</dbReference>
<dbReference type="PANTHER" id="PTHR11265">
    <property type="entry name" value="S-ADENOSYL-METHYLTRANSFERASE MRAW"/>
    <property type="match status" value="1"/>
</dbReference>
<reference evidence="5" key="1">
    <citation type="submission" date="2019-08" db="EMBL/GenBank/DDBJ databases">
        <authorList>
            <person name="Kucharzyk K."/>
            <person name="Murdoch R.W."/>
            <person name="Higgins S."/>
            <person name="Loffler F."/>
        </authorList>
    </citation>
    <scope>NUCLEOTIDE SEQUENCE</scope>
</reference>
<evidence type="ECO:0000313" key="5">
    <source>
        <dbReference type="EMBL" id="MPM90065.1"/>
    </source>
</evidence>
<keyword evidence="3 5" id="KW-0808">Transferase</keyword>
<dbReference type="NCBIfam" id="TIGR00006">
    <property type="entry name" value="16S rRNA (cytosine(1402)-N(4))-methyltransferase RsmH"/>
    <property type="match status" value="1"/>
</dbReference>
<dbReference type="GO" id="GO:0005737">
    <property type="term" value="C:cytoplasm"/>
    <property type="evidence" value="ECO:0007669"/>
    <property type="project" value="TreeGrafter"/>
</dbReference>
<dbReference type="AlphaFoldDB" id="A0A645DLC0"/>
<dbReference type="Pfam" id="PF01795">
    <property type="entry name" value="Methyltransf_5"/>
    <property type="match status" value="1"/>
</dbReference>
<dbReference type="InterPro" id="IPR002903">
    <property type="entry name" value="RsmH"/>
</dbReference>
<proteinExistence type="inferred from homology"/>
<sequence>MKEHLSVMLDEVLAAVESPDSVETVIDATLGLAGHSIEILKKCPRAFLYGFDQDAEAREIALERLSPFAPRFEIVADNFRNIGLLKEKEGFSGADVILFDLGVSNLQITEPERGFSFQYDGPLDMRMDAGDEESCHPKAEEILRTADIRELTEIFRDYGEERYAFQIAKGIVRHREHGGELHSTTELVELIRRILPAPVQRKMGGHPARKIFQALRIAVNDEINALSEALDGAAELLNPGGKAIVISYHSLEDRMVKHRFRKWKEDELGEPVPRKAILPTEEEIERNYKSRSAKLRIFQRYEEDDEKEGDEI</sequence>
<protein>
    <submittedName>
        <fullName evidence="5">Ribosomal RNA small subunit methyltransferase H</fullName>
        <ecNumber evidence="5">2.1.1.199</ecNumber>
    </submittedName>
</protein>